<dbReference type="Gene3D" id="2.60.40.1090">
    <property type="entry name" value="Fimbrial-type adhesion domain"/>
    <property type="match status" value="1"/>
</dbReference>
<dbReference type="GO" id="GO:0043709">
    <property type="term" value="P:cell adhesion involved in single-species biofilm formation"/>
    <property type="evidence" value="ECO:0007669"/>
    <property type="project" value="TreeGrafter"/>
</dbReference>
<dbReference type="AlphaFoldDB" id="A0A0N0XMY1"/>
<dbReference type="InterPro" id="IPR008966">
    <property type="entry name" value="Adhesion_dom_sf"/>
</dbReference>
<sequence>MPRLHPLIFSAGACACVLLAPVAVAGTTADVNISATITKNTCQVDSSTSVSLAFGTVDAGTAFSGGGWSNESRRGTIVLKDCDSTDVSTLTVTTAQTSDPGSPSAWIRNTGTATGVAVQLKSNKAVYVQSAQSGMKLNDFATLSYNANARTASFGVEAWLQQTVVGTAPRPGSVIAKSTLTFTYQ</sequence>
<keyword evidence="3" id="KW-1185">Reference proteome</keyword>
<protein>
    <submittedName>
        <fullName evidence="2">Fimbrial protein</fullName>
    </submittedName>
</protein>
<dbReference type="PANTHER" id="PTHR33420">
    <property type="entry name" value="FIMBRIAL SUBUNIT ELFA-RELATED"/>
    <property type="match status" value="1"/>
</dbReference>
<evidence type="ECO:0000313" key="2">
    <source>
        <dbReference type="EMBL" id="KPC54616.1"/>
    </source>
</evidence>
<dbReference type="GO" id="GO:0009289">
    <property type="term" value="C:pilus"/>
    <property type="evidence" value="ECO:0007669"/>
    <property type="project" value="InterPro"/>
</dbReference>
<dbReference type="RefSeq" id="WP_053936401.1">
    <property type="nucleotide sequence ID" value="NZ_LAQT01000002.1"/>
</dbReference>
<dbReference type="InterPro" id="IPR050263">
    <property type="entry name" value="Bact_Fimbrial_Adh_Pro"/>
</dbReference>
<evidence type="ECO:0000256" key="1">
    <source>
        <dbReference type="SAM" id="SignalP"/>
    </source>
</evidence>
<dbReference type="PROSITE" id="PS51257">
    <property type="entry name" value="PROKAR_LIPOPROTEIN"/>
    <property type="match status" value="1"/>
</dbReference>
<dbReference type="EMBL" id="LAQT01000002">
    <property type="protein sequence ID" value="KPC54616.1"/>
    <property type="molecule type" value="Genomic_DNA"/>
</dbReference>
<organism evidence="2 3">
    <name type="scientific">Amantichitinum ursilacus</name>
    <dbReference type="NCBI Taxonomy" id="857265"/>
    <lineage>
        <taxon>Bacteria</taxon>
        <taxon>Pseudomonadati</taxon>
        <taxon>Pseudomonadota</taxon>
        <taxon>Betaproteobacteria</taxon>
        <taxon>Neisseriales</taxon>
        <taxon>Chitinibacteraceae</taxon>
        <taxon>Amantichitinum</taxon>
    </lineage>
</organism>
<reference evidence="2 3" key="1">
    <citation type="submission" date="2015-07" db="EMBL/GenBank/DDBJ databases">
        <title>Draft genome sequence of the Amantichitinum ursilacus IGB-41, a new chitin-degrading bacterium.</title>
        <authorList>
            <person name="Kirstahler P."/>
            <person name="Guenther M."/>
            <person name="Grumaz C."/>
            <person name="Rupp S."/>
            <person name="Zibek S."/>
            <person name="Sohn K."/>
        </authorList>
    </citation>
    <scope>NUCLEOTIDE SEQUENCE [LARGE SCALE GENOMIC DNA]</scope>
    <source>
        <strain evidence="2 3">IGB-41</strain>
    </source>
</reference>
<dbReference type="Proteomes" id="UP000037939">
    <property type="component" value="Unassembled WGS sequence"/>
</dbReference>
<accession>A0A0N0XMY1</accession>
<gene>
    <name evidence="2" type="ORF">WG78_03555</name>
</gene>
<name>A0A0N0XMY1_9NEIS</name>
<proteinExistence type="predicted"/>
<dbReference type="STRING" id="857265.WG78_03555"/>
<feature type="chain" id="PRO_5005863220" evidence="1">
    <location>
        <begin position="26"/>
        <end position="185"/>
    </location>
</feature>
<feature type="signal peptide" evidence="1">
    <location>
        <begin position="1"/>
        <end position="25"/>
    </location>
</feature>
<dbReference type="SUPFAM" id="SSF49401">
    <property type="entry name" value="Bacterial adhesins"/>
    <property type="match status" value="1"/>
</dbReference>
<keyword evidence="1" id="KW-0732">Signal</keyword>
<dbReference type="PANTHER" id="PTHR33420:SF26">
    <property type="entry name" value="FIMBRIAL SUBUNIT"/>
    <property type="match status" value="1"/>
</dbReference>
<evidence type="ECO:0000313" key="3">
    <source>
        <dbReference type="Proteomes" id="UP000037939"/>
    </source>
</evidence>
<comment type="caution">
    <text evidence="2">The sequence shown here is derived from an EMBL/GenBank/DDBJ whole genome shotgun (WGS) entry which is preliminary data.</text>
</comment>
<dbReference type="InterPro" id="IPR036937">
    <property type="entry name" value="Adhesion_dom_fimbrial_sf"/>
</dbReference>